<dbReference type="Proteomes" id="UP001424741">
    <property type="component" value="Unassembled WGS sequence"/>
</dbReference>
<name>A0ABP9V145_9BACT</name>
<evidence type="ECO:0000256" key="4">
    <source>
        <dbReference type="ARBA" id="ARBA00022723"/>
    </source>
</evidence>
<dbReference type="PANTHER" id="PTHR43749">
    <property type="entry name" value="RNA-SPLICING LIGASE RTCB"/>
    <property type="match status" value="1"/>
</dbReference>
<comment type="cofactor">
    <cofactor evidence="1">
        <name>Mn(2+)</name>
        <dbReference type="ChEBI" id="CHEBI:29035"/>
    </cofactor>
</comment>
<dbReference type="InterPro" id="IPR001233">
    <property type="entry name" value="RtcB"/>
</dbReference>
<dbReference type="InterPro" id="IPR052915">
    <property type="entry name" value="RtcB-like"/>
</dbReference>
<evidence type="ECO:0000256" key="6">
    <source>
        <dbReference type="ARBA" id="ARBA00022800"/>
    </source>
</evidence>
<evidence type="ECO:0000256" key="1">
    <source>
        <dbReference type="ARBA" id="ARBA00001936"/>
    </source>
</evidence>
<evidence type="ECO:0000256" key="3">
    <source>
        <dbReference type="ARBA" id="ARBA00022598"/>
    </source>
</evidence>
<evidence type="ECO:0000313" key="11">
    <source>
        <dbReference type="EMBL" id="GAA5495017.1"/>
    </source>
</evidence>
<dbReference type="GO" id="GO:0016874">
    <property type="term" value="F:ligase activity"/>
    <property type="evidence" value="ECO:0007669"/>
    <property type="project" value="UniProtKB-KW"/>
</dbReference>
<organism evidence="11 12">
    <name type="scientific">Rubritalea halochordaticola</name>
    <dbReference type="NCBI Taxonomy" id="714537"/>
    <lineage>
        <taxon>Bacteria</taxon>
        <taxon>Pseudomonadati</taxon>
        <taxon>Verrucomicrobiota</taxon>
        <taxon>Verrucomicrobiia</taxon>
        <taxon>Verrucomicrobiales</taxon>
        <taxon>Rubritaleaceae</taxon>
        <taxon>Rubritalea</taxon>
    </lineage>
</organism>
<protein>
    <recommendedName>
        <fullName evidence="2">3'-phosphate/5'-hydroxy nucleic acid ligase</fullName>
        <ecNumber evidence="2">6.5.1.8</ecNumber>
    </recommendedName>
</protein>
<comment type="catalytic activity">
    <reaction evidence="9">
        <text>a 3'-end 3'-phospho-ribonucleotide-RNA + a 5'-end dephospho-ribonucleoside-RNA + GTP = a ribonucleotidyl-ribonucleotide-RNA + GMP + diphosphate</text>
        <dbReference type="Rhea" id="RHEA:68076"/>
        <dbReference type="Rhea" id="RHEA-COMP:10463"/>
        <dbReference type="Rhea" id="RHEA-COMP:13936"/>
        <dbReference type="Rhea" id="RHEA-COMP:17355"/>
        <dbReference type="ChEBI" id="CHEBI:33019"/>
        <dbReference type="ChEBI" id="CHEBI:37565"/>
        <dbReference type="ChEBI" id="CHEBI:58115"/>
        <dbReference type="ChEBI" id="CHEBI:83062"/>
        <dbReference type="ChEBI" id="CHEBI:138284"/>
        <dbReference type="ChEBI" id="CHEBI:173118"/>
        <dbReference type="EC" id="6.5.1.8"/>
    </reaction>
</comment>
<comment type="caution">
    <text evidence="11">The sequence shown here is derived from an EMBL/GenBank/DDBJ whole genome shotgun (WGS) entry which is preliminary data.</text>
</comment>
<dbReference type="EMBL" id="BAABRL010000003">
    <property type="protein sequence ID" value="GAA5495017.1"/>
    <property type="molecule type" value="Genomic_DNA"/>
</dbReference>
<dbReference type="InterPro" id="IPR036025">
    <property type="entry name" value="RtcB-like_sf"/>
</dbReference>
<keyword evidence="8" id="KW-0464">Manganese</keyword>
<evidence type="ECO:0000256" key="9">
    <source>
        <dbReference type="ARBA" id="ARBA00047746"/>
    </source>
</evidence>
<dbReference type="PANTHER" id="PTHR43749:SF2">
    <property type="entry name" value="RNA-SPLICING LIGASE RTCB"/>
    <property type="match status" value="1"/>
</dbReference>
<reference evidence="11 12" key="1">
    <citation type="submission" date="2024-02" db="EMBL/GenBank/DDBJ databases">
        <title>Rubritalea halochordaticola NBRC 107102.</title>
        <authorList>
            <person name="Ichikawa N."/>
            <person name="Katano-Makiyama Y."/>
            <person name="Hidaka K."/>
        </authorList>
    </citation>
    <scope>NUCLEOTIDE SEQUENCE [LARGE SCALE GENOMIC DNA]</scope>
    <source>
        <strain evidence="11 12">NBRC 107102</strain>
    </source>
</reference>
<gene>
    <name evidence="11" type="primary">rtcB_1</name>
    <name evidence="11" type="ORF">Rhal01_01187</name>
</gene>
<evidence type="ECO:0000256" key="2">
    <source>
        <dbReference type="ARBA" id="ARBA00012726"/>
    </source>
</evidence>
<evidence type="ECO:0000313" key="12">
    <source>
        <dbReference type="Proteomes" id="UP001424741"/>
    </source>
</evidence>
<feature type="compositionally biased region" description="Basic residues" evidence="10">
    <location>
        <begin position="494"/>
        <end position="504"/>
    </location>
</feature>
<evidence type="ECO:0000256" key="8">
    <source>
        <dbReference type="ARBA" id="ARBA00023211"/>
    </source>
</evidence>
<feature type="region of interest" description="Disordered" evidence="10">
    <location>
        <begin position="479"/>
        <end position="512"/>
    </location>
</feature>
<proteinExistence type="predicted"/>
<dbReference type="RefSeq" id="WP_346187872.1">
    <property type="nucleotide sequence ID" value="NZ_BAABRL010000003.1"/>
</dbReference>
<keyword evidence="3 11" id="KW-0436">Ligase</keyword>
<evidence type="ECO:0000256" key="10">
    <source>
        <dbReference type="SAM" id="MobiDB-lite"/>
    </source>
</evidence>
<accession>A0ABP9V145</accession>
<keyword evidence="12" id="KW-1185">Reference proteome</keyword>
<sequence>MITKQTLINAGWADTAELDSVHQHALDLINEKQITDEKYLLKLLKKKFPDTHGALTMRSSPAPLAIAVEADSKEAEKNLAKAISQMTELLKCPVVKAGALMPDACPSGNEAASIPVGGAIAVENAIIPAAHSSDICCSLHASFFHSSLPVHELMDHLSRSTRFGPGGRAPQDMVHHPVLDEAVWNNPFLRRLQDKAAVHIADQGDGNHFAFLGEMNCTPELLSTLQENGQSKLAENLSKYESMKVLVTHHGSRSLGATVYTRGLEVAVKHTRKFAKGIPEEAAWISMDTREGQEYWDALQYLSRWTKANHETIHHLFLKSISSDLIDSVGNEHNFVWREDDLYLHGKGATPAWSSSDEHPLLGLIPMNMSSPILLTLGANNQDYLSFSPHGAGRNLSRRGLLRRYERKRQGVDTERMKADIASATHSIDARWYLGLPDITETPLAYKDPAQIKAMMSKYGLAKVIAEITPLGSIMAGRSPKFEKELTPKQLRQMQHRADRRKARQRDWQDEM</sequence>
<dbReference type="SUPFAM" id="SSF103365">
    <property type="entry name" value="Hypothetical protein PH1602"/>
    <property type="match status" value="1"/>
</dbReference>
<dbReference type="Gene3D" id="3.90.1860.10">
    <property type="entry name" value="tRNA-splicing ligase RtcB"/>
    <property type="match status" value="1"/>
</dbReference>
<keyword evidence="5" id="KW-0547">Nucleotide-binding</keyword>
<keyword evidence="7" id="KW-0342">GTP-binding</keyword>
<evidence type="ECO:0000256" key="7">
    <source>
        <dbReference type="ARBA" id="ARBA00023134"/>
    </source>
</evidence>
<keyword evidence="4" id="KW-0479">Metal-binding</keyword>
<evidence type="ECO:0000256" key="5">
    <source>
        <dbReference type="ARBA" id="ARBA00022741"/>
    </source>
</evidence>
<dbReference type="EC" id="6.5.1.8" evidence="2"/>
<dbReference type="Pfam" id="PF01139">
    <property type="entry name" value="RtcB"/>
    <property type="match status" value="1"/>
</dbReference>
<keyword evidence="6" id="KW-0692">RNA repair</keyword>